<accession>X1UTG4</accession>
<evidence type="ECO:0000313" key="1">
    <source>
        <dbReference type="EMBL" id="GAJ20803.1"/>
    </source>
</evidence>
<gene>
    <name evidence="1" type="ORF">S12H4_58653</name>
</gene>
<reference evidence="1" key="1">
    <citation type="journal article" date="2014" name="Front. Microbiol.">
        <title>High frequency of phylogenetically diverse reductive dehalogenase-homologous genes in deep subseafloor sedimentary metagenomes.</title>
        <authorList>
            <person name="Kawai M."/>
            <person name="Futagami T."/>
            <person name="Toyoda A."/>
            <person name="Takaki Y."/>
            <person name="Nishi S."/>
            <person name="Hori S."/>
            <person name="Arai W."/>
            <person name="Tsubouchi T."/>
            <person name="Morono Y."/>
            <person name="Uchiyama I."/>
            <person name="Ito T."/>
            <person name="Fujiyama A."/>
            <person name="Inagaki F."/>
            <person name="Takami H."/>
        </authorList>
    </citation>
    <scope>NUCLEOTIDE SEQUENCE</scope>
    <source>
        <strain evidence="1">Expedition CK06-06</strain>
    </source>
</reference>
<feature type="non-terminal residue" evidence="1">
    <location>
        <position position="136"/>
    </location>
</feature>
<dbReference type="AlphaFoldDB" id="X1UTG4"/>
<proteinExistence type="predicted"/>
<protein>
    <submittedName>
        <fullName evidence="1">Uncharacterized protein</fullName>
    </submittedName>
</protein>
<sequence length="136" mass="15599">MFYDFAILIPAGQKENEPVEVDLELTKGIIHRVEVEFYPGPRRYVFIRILHGLHQVWPTNPEGTFCTDAYTIGFDEYYELKAAPYKLRVIGYSPEADYPHVVTVRIGIIESKVALMLLEAIKGMTKLLHFIGIKDV</sequence>
<dbReference type="EMBL" id="BARW01038149">
    <property type="protein sequence ID" value="GAJ20803.1"/>
    <property type="molecule type" value="Genomic_DNA"/>
</dbReference>
<comment type="caution">
    <text evidence="1">The sequence shown here is derived from an EMBL/GenBank/DDBJ whole genome shotgun (WGS) entry which is preliminary data.</text>
</comment>
<name>X1UTG4_9ZZZZ</name>
<organism evidence="1">
    <name type="scientific">marine sediment metagenome</name>
    <dbReference type="NCBI Taxonomy" id="412755"/>
    <lineage>
        <taxon>unclassified sequences</taxon>
        <taxon>metagenomes</taxon>
        <taxon>ecological metagenomes</taxon>
    </lineage>
</organism>